<evidence type="ECO:0000259" key="1">
    <source>
        <dbReference type="Pfam" id="PF04851"/>
    </source>
</evidence>
<dbReference type="EMBL" id="MLJW01001899">
    <property type="protein sequence ID" value="OIQ76325.1"/>
    <property type="molecule type" value="Genomic_DNA"/>
</dbReference>
<dbReference type="InterPro" id="IPR027417">
    <property type="entry name" value="P-loop_NTPase"/>
</dbReference>
<feature type="domain" description="Helicase/UvrB N-terminal" evidence="1">
    <location>
        <begin position="151"/>
        <end position="358"/>
    </location>
</feature>
<comment type="caution">
    <text evidence="2">The sequence shown here is derived from an EMBL/GenBank/DDBJ whole genome shotgun (WGS) entry which is preliminary data.</text>
</comment>
<gene>
    <name evidence="2" type="ORF">GALL_419980</name>
</gene>
<name>A0A1J5QJZ4_9ZZZZ</name>
<dbReference type="SUPFAM" id="SSF52540">
    <property type="entry name" value="P-loop containing nucleoside triphosphate hydrolases"/>
    <property type="match status" value="2"/>
</dbReference>
<evidence type="ECO:0000313" key="2">
    <source>
        <dbReference type="EMBL" id="OIQ76325.1"/>
    </source>
</evidence>
<sequence>MEWQDANEPWHLSAALEELELIYRTDLVSLDKTLNAEFRQRIERDRKVFWEPRRADVNTASVGAVQMKKFQGETLVQLDLYLAELKKHKLQSDKAQAALMAMEGMEEVIRQASDFPQKAWATLKAAGKLPPAFAAQPHSSRFDGAGRAIPNVCLKIPTGGGKTLLAAASVGRVFSNYLHRHTGLVLWIVPNEAIYQQTLKTLRNRDHPYHQMLNVAGAGKVKILEKNSPLSKIDTDSHLCVMLLMLASASRQTKETLRFFRDRGNVLGYTPREDDIEANWNLLQAVPNLDAYTSWGTSQQEARATKGSIVKSSLGNVMRLLRPMVVIDEGHHAYTETALKTIDGFNPCFMLELSATPRVSSDRGSGSNILVNVCGTDLDEAEMIKLPIHVDMRGWSDWQSCLASSLERLDSLQREAFALQSETNRYIRPILLVQVERTGRDMRDAGFIHAEDAKAYLMQLGLTEKQIAIKTSERNDLNTPENIDLLSPQCEVRAIITKQALQEGWDCPFAYVLCALAAGKDIRAMTQLMGRILRLPHVAKTGRAALDACYVLCHDAKTGDVVKAIKQSLETEGMGDLGLAVTGPGSEAVTRKETFKRRPQFASLSIYLPRVTWVELDAMGNKRRRELAYESDIIGRIDWADLNAQALAQDWAPDAQGQHGAQLHLGLELLRAQQHNPNMEPVEDDNALLKLDRARLVRGLIDIVPNAWLAWGMVEAVLGQLLAKGLLERAIAASSASLLERLRADLEAERDRLAQTVFEHCLQQGWVEFRLRADATDYALPQEFALEMSGKPTPMIRDDAKQIEKSLFEPAWTALADSTLERDVACYLDSQAALQWWHRNVAKAQYGLQGWKRNKVYPDFVFARLSGEGSNTVVVLETKGLHLAGSEDTQYKQALLQRLTQACAQQGVSSAGEVELIGDGQALVCDLVFDTAWQGSLNARYFSAPA</sequence>
<dbReference type="InterPro" id="IPR006935">
    <property type="entry name" value="Helicase/UvrB_N"/>
</dbReference>
<organism evidence="2">
    <name type="scientific">mine drainage metagenome</name>
    <dbReference type="NCBI Taxonomy" id="410659"/>
    <lineage>
        <taxon>unclassified sequences</taxon>
        <taxon>metagenomes</taxon>
        <taxon>ecological metagenomes</taxon>
    </lineage>
</organism>
<dbReference type="Gene3D" id="3.40.50.300">
    <property type="entry name" value="P-loop containing nucleotide triphosphate hydrolases"/>
    <property type="match status" value="2"/>
</dbReference>
<reference evidence="2" key="1">
    <citation type="submission" date="2016-10" db="EMBL/GenBank/DDBJ databases">
        <title>Sequence of Gallionella enrichment culture.</title>
        <authorList>
            <person name="Poehlein A."/>
            <person name="Muehling M."/>
            <person name="Daniel R."/>
        </authorList>
    </citation>
    <scope>NUCLEOTIDE SEQUENCE</scope>
</reference>
<dbReference type="GO" id="GO:0005524">
    <property type="term" value="F:ATP binding"/>
    <property type="evidence" value="ECO:0007669"/>
    <property type="project" value="InterPro"/>
</dbReference>
<proteinExistence type="predicted"/>
<dbReference type="GO" id="GO:0016787">
    <property type="term" value="F:hydrolase activity"/>
    <property type="evidence" value="ECO:0007669"/>
    <property type="project" value="InterPro"/>
</dbReference>
<protein>
    <submittedName>
        <fullName evidence="2">Type III restriction enzyme, res subunit</fullName>
    </submittedName>
</protein>
<dbReference type="PANTHER" id="PTHR47396:SF1">
    <property type="entry name" value="ATP-DEPENDENT HELICASE IRC3-RELATED"/>
    <property type="match status" value="1"/>
</dbReference>
<dbReference type="GO" id="GO:0003677">
    <property type="term" value="F:DNA binding"/>
    <property type="evidence" value="ECO:0007669"/>
    <property type="project" value="InterPro"/>
</dbReference>
<dbReference type="GO" id="GO:0005829">
    <property type="term" value="C:cytosol"/>
    <property type="evidence" value="ECO:0007669"/>
    <property type="project" value="TreeGrafter"/>
</dbReference>
<dbReference type="PANTHER" id="PTHR47396">
    <property type="entry name" value="TYPE I RESTRICTION ENZYME ECOKI R PROTEIN"/>
    <property type="match status" value="1"/>
</dbReference>
<dbReference type="AlphaFoldDB" id="A0A1J5QJZ4"/>
<accession>A0A1J5QJZ4</accession>
<dbReference type="InterPro" id="IPR050742">
    <property type="entry name" value="Helicase_Restrict-Modif_Enz"/>
</dbReference>
<dbReference type="Pfam" id="PF04851">
    <property type="entry name" value="ResIII"/>
    <property type="match status" value="1"/>
</dbReference>